<dbReference type="EC" id="3.2.1.23" evidence="5 10"/>
<dbReference type="InterPro" id="IPR013783">
    <property type="entry name" value="Ig-like_fold"/>
</dbReference>
<keyword evidence="14" id="KW-1185">Reference proteome</keyword>
<dbReference type="OrthoDB" id="857501at2"/>
<evidence type="ECO:0000256" key="7">
    <source>
        <dbReference type="ARBA" id="ARBA00022837"/>
    </source>
</evidence>
<dbReference type="InterPro" id="IPR011013">
    <property type="entry name" value="Gal_mutarotase_sf_dom"/>
</dbReference>
<dbReference type="SUPFAM" id="SSF51445">
    <property type="entry name" value="(Trans)glycosidases"/>
    <property type="match status" value="1"/>
</dbReference>
<dbReference type="SUPFAM" id="SSF49303">
    <property type="entry name" value="beta-Galactosidase/glucuronidase domain"/>
    <property type="match status" value="2"/>
</dbReference>
<comment type="similarity">
    <text evidence="3 10">Belongs to the glycosyl hydrolase 2 family.</text>
</comment>
<keyword evidence="8 10" id="KW-0326">Glycosidase</keyword>
<dbReference type="InterPro" id="IPR006104">
    <property type="entry name" value="Glyco_hydro_2_N"/>
</dbReference>
<dbReference type="EMBL" id="QGGO01000030">
    <property type="protein sequence ID" value="PWK18387.1"/>
    <property type="molecule type" value="Genomic_DNA"/>
</dbReference>
<gene>
    <name evidence="13" type="ORF">LV89_04086</name>
</gene>
<reference evidence="13 14" key="1">
    <citation type="submission" date="2018-05" db="EMBL/GenBank/DDBJ databases">
        <title>Genomic Encyclopedia of Archaeal and Bacterial Type Strains, Phase II (KMG-II): from individual species to whole genera.</title>
        <authorList>
            <person name="Goeker M."/>
        </authorList>
    </citation>
    <scope>NUCLEOTIDE SEQUENCE [LARGE SCALE GENOMIC DNA]</scope>
    <source>
        <strain evidence="13 14">DSM 22214</strain>
    </source>
</reference>
<keyword evidence="11" id="KW-0732">Signal</keyword>
<dbReference type="FunFam" id="3.20.20.80:FF:000121">
    <property type="entry name" value="Beta-galactosidase"/>
    <property type="match status" value="1"/>
</dbReference>
<dbReference type="GO" id="GO:0009341">
    <property type="term" value="C:beta-galactosidase complex"/>
    <property type="evidence" value="ECO:0007669"/>
    <property type="project" value="InterPro"/>
</dbReference>
<evidence type="ECO:0000256" key="3">
    <source>
        <dbReference type="ARBA" id="ARBA00007401"/>
    </source>
</evidence>
<dbReference type="Gene3D" id="2.60.120.260">
    <property type="entry name" value="Galactose-binding domain-like"/>
    <property type="match status" value="1"/>
</dbReference>
<dbReference type="InterPro" id="IPR014718">
    <property type="entry name" value="GH-type_carb-bd"/>
</dbReference>
<dbReference type="PROSITE" id="PS00719">
    <property type="entry name" value="GLYCOSYL_HYDROL_F2_1"/>
    <property type="match status" value="1"/>
</dbReference>
<evidence type="ECO:0000256" key="5">
    <source>
        <dbReference type="ARBA" id="ARBA00012756"/>
    </source>
</evidence>
<comment type="caution">
    <text evidence="13">The sequence shown here is derived from an EMBL/GenBank/DDBJ whole genome shotgun (WGS) entry which is preliminary data.</text>
</comment>
<sequence length="1067" mass="121976">MIKVFFSSAIILCSFFSFSQNVAQKPEWLDPNITEVNRLPARASAFAFENRELAMAGNRSSSKNFFSLNGTWKFKWVPKPALKPANFYEENYDDTRWDNFKVPSNWEFAGYGTPIYVNIPYEFDTRFKSSDDWGATYSSKILNSTPPPIPEENPVGSYRKKFTLPADWTGKQVFINLGAVKSAFYIYVNGRKVGYGEDSKLESEFDITEYVHAGENVIALEVYRWSDGSYLECQDMWRISGIERDVYLYATPKLDLRDFRVISVLDNNYRNGLFTLDADVQNFSYYDLPITVSAEVLDATGASVLKLENPKPEMVKGTEKQRITLKGEIPNVAQWSAEIPNLYSLVLTLTDKDGKVLEVIKRKIGFRTSEIKNGQLLVNGKPIYIKGVNRHEHDPVSIHVMTEERMLQDIQLMKSLNINAVRTSHYPNHPRWYELCDEYGLYLVDEPNIESHEMGYGLNQTLGNNPVFLNSHIRRTQRMFERDKNHASIIIWSLGNEAGNGWNFYNTYTWLKEHDSTRPVQYERAELEWNTDIVCPMYPDIEAMEKYAQRYKDRPYIMCEYAHAMGNSVGNFKEYWDMIEKYPNLQGGFIWDWVDQGVIIEKAGKKIYGYGGDWGAKDINSDKNFLCNGLVNPERQLHPHALEVKKVYQNIKLENVGLNQVEVKNGYAFRNLDNFSLNWSILEEGIEIDRGKIDNLTGIGAGKVKIFTISPKSGLRAGREYFLNVSIKLKSAEPLLAANSEMAYEQFPLNIIKRPTPTLVSGKAPSINEAGSKITVVGSDFIVVFDKEVGTISSFVKQGISLIKKGPMPDFWRAANDNDFGASTQKKSRIWLKTGKIEPISDAKVSVISGNPRIVFTKKMLNGDALYTTTYDVDGEGNIKVKNKFDALRGNYPMMMRFGNQMVLPKEFTNLKWYGRGPHESYWDRKTSATIGQFEGKVEDQYHPYVRPQESGNKADVRWASLTNSKGRGLMILQDTDYLNVNAINHSQEDLDPAEDKAQYHSGDLISREEVYLNIDLQQTGLAGIDSWGHLPLEKYRLNYKNYEYTYWLKPIAVTEKKSKSNTEGGQ</sequence>
<dbReference type="InterPro" id="IPR032312">
    <property type="entry name" value="LacZ_4"/>
</dbReference>
<dbReference type="Pfam" id="PF00703">
    <property type="entry name" value="Glyco_hydro_2"/>
    <property type="match status" value="1"/>
</dbReference>
<dbReference type="AlphaFoldDB" id="A0A316DJG5"/>
<evidence type="ECO:0000256" key="11">
    <source>
        <dbReference type="SAM" id="SignalP"/>
    </source>
</evidence>
<dbReference type="InterPro" id="IPR023230">
    <property type="entry name" value="Glyco_hydro_2_CS"/>
</dbReference>
<feature type="signal peptide" evidence="11">
    <location>
        <begin position="1"/>
        <end position="19"/>
    </location>
</feature>
<dbReference type="InterPro" id="IPR050347">
    <property type="entry name" value="Bact_Beta-galactosidase"/>
</dbReference>
<dbReference type="Pfam" id="PF02836">
    <property type="entry name" value="Glyco_hydro_2_C"/>
    <property type="match status" value="1"/>
</dbReference>
<dbReference type="SUPFAM" id="SSF74650">
    <property type="entry name" value="Galactose mutarotase-like"/>
    <property type="match status" value="1"/>
</dbReference>
<dbReference type="GO" id="GO:0004565">
    <property type="term" value="F:beta-galactosidase activity"/>
    <property type="evidence" value="ECO:0007669"/>
    <property type="project" value="UniProtKB-EC"/>
</dbReference>
<accession>A0A316DJG5</accession>
<dbReference type="InterPro" id="IPR006103">
    <property type="entry name" value="Glyco_hydro_2_cat"/>
</dbReference>
<keyword evidence="7" id="KW-0106">Calcium</keyword>
<feature type="chain" id="PRO_5016406909" description="Beta-galactosidase" evidence="11">
    <location>
        <begin position="20"/>
        <end position="1067"/>
    </location>
</feature>
<dbReference type="InterPro" id="IPR017853">
    <property type="entry name" value="GH"/>
</dbReference>
<dbReference type="Proteomes" id="UP000245489">
    <property type="component" value="Unassembled WGS sequence"/>
</dbReference>
<dbReference type="PROSITE" id="PS00608">
    <property type="entry name" value="GLYCOSYL_HYDROL_F2_2"/>
    <property type="match status" value="1"/>
</dbReference>
<organism evidence="13 14">
    <name type="scientific">Arcicella aurantiaca</name>
    <dbReference type="NCBI Taxonomy" id="591202"/>
    <lineage>
        <taxon>Bacteria</taxon>
        <taxon>Pseudomonadati</taxon>
        <taxon>Bacteroidota</taxon>
        <taxon>Cytophagia</taxon>
        <taxon>Cytophagales</taxon>
        <taxon>Flectobacillaceae</taxon>
        <taxon>Arcicella</taxon>
    </lineage>
</organism>
<evidence type="ECO:0000256" key="2">
    <source>
        <dbReference type="ARBA" id="ARBA00001913"/>
    </source>
</evidence>
<evidence type="ECO:0000313" key="13">
    <source>
        <dbReference type="EMBL" id="PWK18387.1"/>
    </source>
</evidence>
<comment type="subunit">
    <text evidence="4">Monomer.</text>
</comment>
<dbReference type="Pfam" id="PF16353">
    <property type="entry name" value="LacZ_4"/>
    <property type="match status" value="1"/>
</dbReference>
<dbReference type="Pfam" id="PF02929">
    <property type="entry name" value="Bgal_small_N"/>
    <property type="match status" value="1"/>
</dbReference>
<evidence type="ECO:0000256" key="1">
    <source>
        <dbReference type="ARBA" id="ARBA00001412"/>
    </source>
</evidence>
<dbReference type="Gene3D" id="2.70.98.10">
    <property type="match status" value="1"/>
</dbReference>
<dbReference type="Gene3D" id="3.20.20.80">
    <property type="entry name" value="Glycosidases"/>
    <property type="match status" value="1"/>
</dbReference>
<comment type="catalytic activity">
    <reaction evidence="1 10">
        <text>Hydrolysis of terminal non-reducing beta-D-galactose residues in beta-D-galactosides.</text>
        <dbReference type="EC" id="3.2.1.23"/>
    </reaction>
</comment>
<dbReference type="RefSeq" id="WP_109744750.1">
    <property type="nucleotide sequence ID" value="NZ_QGGO01000030.1"/>
</dbReference>
<comment type="cofactor">
    <cofactor evidence="2">
        <name>Ca(2+)</name>
        <dbReference type="ChEBI" id="CHEBI:29108"/>
    </cofactor>
</comment>
<dbReference type="Pfam" id="PF02837">
    <property type="entry name" value="Glyco_hydro_2_N"/>
    <property type="match status" value="1"/>
</dbReference>
<evidence type="ECO:0000256" key="9">
    <source>
        <dbReference type="ARBA" id="ARBA00032230"/>
    </source>
</evidence>
<keyword evidence="6 10" id="KW-0378">Hydrolase</keyword>
<dbReference type="SMART" id="SM01038">
    <property type="entry name" value="Bgal_small_N"/>
    <property type="match status" value="1"/>
</dbReference>
<feature type="domain" description="Beta galactosidase small chain/" evidence="12">
    <location>
        <begin position="775"/>
        <end position="1050"/>
    </location>
</feature>
<evidence type="ECO:0000313" key="14">
    <source>
        <dbReference type="Proteomes" id="UP000245489"/>
    </source>
</evidence>
<dbReference type="GO" id="GO:0030246">
    <property type="term" value="F:carbohydrate binding"/>
    <property type="evidence" value="ECO:0007669"/>
    <property type="project" value="InterPro"/>
</dbReference>
<dbReference type="InterPro" id="IPR008979">
    <property type="entry name" value="Galactose-bd-like_sf"/>
</dbReference>
<proteinExistence type="inferred from homology"/>
<dbReference type="PANTHER" id="PTHR46323">
    <property type="entry name" value="BETA-GALACTOSIDASE"/>
    <property type="match status" value="1"/>
</dbReference>
<protein>
    <recommendedName>
        <fullName evidence="5 10">Beta-galactosidase</fullName>
        <ecNumber evidence="5 10">3.2.1.23</ecNumber>
    </recommendedName>
    <alternativeName>
        <fullName evidence="9 10">Lactase</fullName>
    </alternativeName>
</protein>
<dbReference type="PRINTS" id="PR00132">
    <property type="entry name" value="GLHYDRLASE2"/>
</dbReference>
<evidence type="ECO:0000256" key="6">
    <source>
        <dbReference type="ARBA" id="ARBA00022801"/>
    </source>
</evidence>
<dbReference type="InterPro" id="IPR004199">
    <property type="entry name" value="B-gal_small/dom_5"/>
</dbReference>
<evidence type="ECO:0000256" key="8">
    <source>
        <dbReference type="ARBA" id="ARBA00023295"/>
    </source>
</evidence>
<evidence type="ECO:0000256" key="4">
    <source>
        <dbReference type="ARBA" id="ARBA00011245"/>
    </source>
</evidence>
<dbReference type="Gene3D" id="2.60.40.10">
    <property type="entry name" value="Immunoglobulins"/>
    <property type="match status" value="2"/>
</dbReference>
<dbReference type="PANTHER" id="PTHR46323:SF2">
    <property type="entry name" value="BETA-GALACTOSIDASE"/>
    <property type="match status" value="1"/>
</dbReference>
<dbReference type="GO" id="GO:0005990">
    <property type="term" value="P:lactose catabolic process"/>
    <property type="evidence" value="ECO:0007669"/>
    <property type="project" value="TreeGrafter"/>
</dbReference>
<dbReference type="InterPro" id="IPR006102">
    <property type="entry name" value="Ig-like_GH2"/>
</dbReference>
<evidence type="ECO:0000256" key="10">
    <source>
        <dbReference type="RuleBase" id="RU361154"/>
    </source>
</evidence>
<dbReference type="InterPro" id="IPR023232">
    <property type="entry name" value="Glyco_hydro_2_AS"/>
</dbReference>
<name>A0A316DJG5_9BACT</name>
<dbReference type="SUPFAM" id="SSF49785">
    <property type="entry name" value="Galactose-binding domain-like"/>
    <property type="match status" value="1"/>
</dbReference>
<dbReference type="InterPro" id="IPR006101">
    <property type="entry name" value="Glyco_hydro_2"/>
</dbReference>
<dbReference type="InterPro" id="IPR036156">
    <property type="entry name" value="Beta-gal/glucu_dom_sf"/>
</dbReference>
<evidence type="ECO:0000259" key="12">
    <source>
        <dbReference type="SMART" id="SM01038"/>
    </source>
</evidence>